<keyword evidence="4" id="KW-1185">Reference proteome</keyword>
<evidence type="ECO:0000313" key="4">
    <source>
        <dbReference type="Proteomes" id="UP000696573"/>
    </source>
</evidence>
<dbReference type="Proteomes" id="UP000696573">
    <property type="component" value="Unassembled WGS sequence"/>
</dbReference>
<accession>A0A9N9VB83</accession>
<feature type="region of interest" description="Disordered" evidence="1">
    <location>
        <begin position="341"/>
        <end position="427"/>
    </location>
</feature>
<feature type="domain" description="Sfi1 spindle body" evidence="2">
    <location>
        <begin position="440"/>
        <end position="670"/>
    </location>
</feature>
<dbReference type="Pfam" id="PF08457">
    <property type="entry name" value="Sfi1"/>
    <property type="match status" value="1"/>
</dbReference>
<evidence type="ECO:0000313" key="3">
    <source>
        <dbReference type="EMBL" id="CAH0020044.1"/>
    </source>
</evidence>
<evidence type="ECO:0000256" key="1">
    <source>
        <dbReference type="SAM" id="MobiDB-lite"/>
    </source>
</evidence>
<dbReference type="AlphaFoldDB" id="A0A9N9VB83"/>
<proteinExistence type="predicted"/>
<reference evidence="3" key="1">
    <citation type="submission" date="2021-10" db="EMBL/GenBank/DDBJ databases">
        <authorList>
            <person name="Piombo E."/>
        </authorList>
    </citation>
    <scope>NUCLEOTIDE SEQUENCE</scope>
</reference>
<feature type="region of interest" description="Disordered" evidence="1">
    <location>
        <begin position="145"/>
        <end position="213"/>
    </location>
</feature>
<feature type="region of interest" description="Disordered" evidence="1">
    <location>
        <begin position="1064"/>
        <end position="1090"/>
    </location>
</feature>
<protein>
    <recommendedName>
        <fullName evidence="2">Sfi1 spindle body domain-containing protein</fullName>
    </recommendedName>
</protein>
<dbReference type="EMBL" id="CABFNQ020000607">
    <property type="protein sequence ID" value="CAH0020044.1"/>
    <property type="molecule type" value="Genomic_DNA"/>
</dbReference>
<feature type="compositionally biased region" description="Basic residues" evidence="1">
    <location>
        <begin position="1071"/>
        <end position="1080"/>
    </location>
</feature>
<gene>
    <name evidence="3" type="ORF">CRHIZ90672A_00018769</name>
</gene>
<feature type="region of interest" description="Disordered" evidence="1">
    <location>
        <begin position="279"/>
        <end position="317"/>
    </location>
</feature>
<feature type="compositionally biased region" description="Polar residues" evidence="1">
    <location>
        <begin position="1022"/>
        <end position="1033"/>
    </location>
</feature>
<dbReference type="OrthoDB" id="5215300at2759"/>
<organism evidence="3 4">
    <name type="scientific">Clonostachys rhizophaga</name>
    <dbReference type="NCBI Taxonomy" id="160324"/>
    <lineage>
        <taxon>Eukaryota</taxon>
        <taxon>Fungi</taxon>
        <taxon>Dikarya</taxon>
        <taxon>Ascomycota</taxon>
        <taxon>Pezizomycotina</taxon>
        <taxon>Sordariomycetes</taxon>
        <taxon>Hypocreomycetidae</taxon>
        <taxon>Hypocreales</taxon>
        <taxon>Bionectriaceae</taxon>
        <taxon>Clonostachys</taxon>
    </lineage>
</organism>
<feature type="compositionally biased region" description="Basic and acidic residues" evidence="1">
    <location>
        <begin position="341"/>
        <end position="352"/>
    </location>
</feature>
<comment type="caution">
    <text evidence="3">The sequence shown here is derived from an EMBL/GenBank/DDBJ whole genome shotgun (WGS) entry which is preliminary data.</text>
</comment>
<dbReference type="InterPro" id="IPR013665">
    <property type="entry name" value="Sfi1_dom"/>
</dbReference>
<feature type="region of interest" description="Disordered" evidence="1">
    <location>
        <begin position="991"/>
        <end position="1049"/>
    </location>
</feature>
<evidence type="ECO:0000259" key="2">
    <source>
        <dbReference type="Pfam" id="PF08457"/>
    </source>
</evidence>
<feature type="compositionally biased region" description="Polar residues" evidence="1">
    <location>
        <begin position="1143"/>
        <end position="1152"/>
    </location>
</feature>
<feature type="region of interest" description="Disordered" evidence="1">
    <location>
        <begin position="1139"/>
        <end position="1174"/>
    </location>
</feature>
<feature type="compositionally biased region" description="Low complexity" evidence="1">
    <location>
        <begin position="399"/>
        <end position="411"/>
    </location>
</feature>
<sequence length="1174" mass="132279">MKPSQPSSPTSPLVFDYGSITDLEVSPQHSASPQPDDGGSSVASWARSVQEPYYSNHAILHAIVSAAQDEIDSAPDPKPLPAAALFKAYDRVLPENGIDPDDDHHLSAFVFRVGGERGQGTLPDKLHTILGRMGIELEFGEDNAFSVRSSPSPVPPESPPTRLSTFPPRPYSKELPVVDSDAPDTASFSRPPSQHGVEESIADDASDFSQSGLEEALESARRMALSSALYRWRQAASQNRRVQGRLALADSFRMTAPLAPATSAAPYPRVVPGEIEKSIAPPVASGPELPVHTEKEGEEAEEVPNAVVKPSRTDPRPVRSTSLVAVMNRWSAMAAKARDLHRLPNAEGRRPSPLEPLPANSSKITEIAEPSTVVEAEAKPEINGPTRLVEDSDTRRGSLKSSSISAQAKSKVVTPPKQTTRARDELRTPNPEAEKAALFEREQRLLARAGRAREIYLASKVFNHWADKTARRLEREAVAWRHMIRFRYFRGWCQAPSSRTPVVDQMRASTAAQKLRRAVAEQQAHFKLAADAALRSHQQRKAHRALEKWACLVSAGKARDRGQVRKRSVMVQRWSQRAQYNAQLGRITTEHMEKANHADVLFKWSRKANDDLRRNFVAEQIGLGWSSYQFLQEWWDQAEASRRAQVYRQNLLISKAIRAFDQWNLQARAQAFVWRTEYVSVSRVFDQWMRLCRQDGELRDKAQTFQKQVAVSKVMRCWKAVDSSRSELDRLDRRVQLYIGSMRLLDTLTQTVTRNQLREKVALKRYLRQRYQQVSSARKRRNFFSALDKWQSLTLYNRRHAALATEMVESQELNRVVTAVDRWHEQAMADEVQSMDAHLHYIRAWWSAWNEASWSYRQRGSDAWDLWASGTRYQYQKAWSNSSIQQRGHAHTAAVVEERHDRDKQRRAFNYWRARVDPGKSVRFDTVPQSAPEHRPSHPFRMSWKTASALRSQLGRSQGIPNYQPLQLETPTRWTGQMVPMSNVLSARPMPSLREAEERPSAPSSVTEDEPLVSPSRRQIERTYTANLSTTTPRGPIPTHLEPPVQAQAGPSWIRSSLGEASLAPGEISRSHHRGVKRKSPSTVPAQADANLIPSTKYAANHTTPINFGATSMRADMKNMPATIRSTVPYTPARSAIKGKSLLSRSSRTQTADFRKSESSIPIPSIRTGPYIKR</sequence>
<name>A0A9N9VB83_9HYPO</name>
<feature type="region of interest" description="Disordered" evidence="1">
    <location>
        <begin position="24"/>
        <end position="44"/>
    </location>
</feature>